<dbReference type="AlphaFoldDB" id="A0A2A5CCI3"/>
<comment type="caution">
    <text evidence="3">The sequence shown here is derived from an EMBL/GenBank/DDBJ whole genome shotgun (WGS) entry which is preliminary data.</text>
</comment>
<feature type="domain" description="Metallo-beta-lactamase" evidence="2">
    <location>
        <begin position="50"/>
        <end position="235"/>
    </location>
</feature>
<dbReference type="GO" id="GO:0017001">
    <property type="term" value="P:antibiotic catabolic process"/>
    <property type="evidence" value="ECO:0007669"/>
    <property type="project" value="UniProtKB-ARBA"/>
</dbReference>
<accession>A0A2A5CCI3</accession>
<dbReference type="InterPro" id="IPR036866">
    <property type="entry name" value="RibonucZ/Hydroxyglut_hydro"/>
</dbReference>
<dbReference type="Proteomes" id="UP000228987">
    <property type="component" value="Unassembled WGS sequence"/>
</dbReference>
<comment type="similarity">
    <text evidence="1">Belongs to the metallo-beta-lactamase superfamily. Class-B beta-lactamase family.</text>
</comment>
<evidence type="ECO:0000259" key="2">
    <source>
        <dbReference type="SMART" id="SM00849"/>
    </source>
</evidence>
<dbReference type="PANTHER" id="PTHR42951:SF4">
    <property type="entry name" value="ACYL-COENZYME A THIOESTERASE MBLAC2"/>
    <property type="match status" value="1"/>
</dbReference>
<protein>
    <recommendedName>
        <fullName evidence="2">Metallo-beta-lactamase domain-containing protein</fullName>
    </recommendedName>
</protein>
<dbReference type="InterPro" id="IPR001279">
    <property type="entry name" value="Metallo-B-lactamas"/>
</dbReference>
<dbReference type="EMBL" id="NVWI01000006">
    <property type="protein sequence ID" value="PCJ41221.1"/>
    <property type="molecule type" value="Genomic_DNA"/>
</dbReference>
<gene>
    <name evidence="3" type="ORF">COA71_09290</name>
</gene>
<dbReference type="SUPFAM" id="SSF56281">
    <property type="entry name" value="Metallo-hydrolase/oxidoreductase"/>
    <property type="match status" value="1"/>
</dbReference>
<sequence>MKRRSLLQSIIKGSPLLVLGATFFHPARSASNNIQLVPLSGSLSLLTGAGSNVLVKKASNGDLLVIDGGLEVNAEALLSTISEGMGSDNITTLMNTHWHREQTGLNAALGESGVRIFAHENTRQWLSVEVERPWEDFTFNALPSSAQPNDTFYHYGDFDHSGSIVQYGHMVQAHTDGDMYVYFPEDNILHAGGVVSNEGYSHVDWWTGGWIGGLVDGLERLISIGNQDTRIVPANGPVMSMSELLAMRDMYATIFERVRDLFMAAQSPQDTLDAAPTAEFDPQWGNSDLFVLLAHQSVLAHYAPDA</sequence>
<proteinExistence type="inferred from homology"/>
<evidence type="ECO:0000313" key="4">
    <source>
        <dbReference type="Proteomes" id="UP000228987"/>
    </source>
</evidence>
<name>A0A2A5CCI3_9GAMM</name>
<reference evidence="4" key="1">
    <citation type="submission" date="2017-08" db="EMBL/GenBank/DDBJ databases">
        <title>A dynamic microbial community with high functional redundancy inhabits the cold, oxic subseafloor aquifer.</title>
        <authorList>
            <person name="Tully B.J."/>
            <person name="Wheat C.G."/>
            <person name="Glazer B.T."/>
            <person name="Huber J.A."/>
        </authorList>
    </citation>
    <scope>NUCLEOTIDE SEQUENCE [LARGE SCALE GENOMIC DNA]</scope>
</reference>
<dbReference type="InterPro" id="IPR050855">
    <property type="entry name" value="NDM-1-like"/>
</dbReference>
<organism evidence="3 4">
    <name type="scientific">SAR86 cluster bacterium</name>
    <dbReference type="NCBI Taxonomy" id="2030880"/>
    <lineage>
        <taxon>Bacteria</taxon>
        <taxon>Pseudomonadati</taxon>
        <taxon>Pseudomonadota</taxon>
        <taxon>Gammaproteobacteria</taxon>
        <taxon>SAR86 cluster</taxon>
    </lineage>
</organism>
<evidence type="ECO:0000313" key="3">
    <source>
        <dbReference type="EMBL" id="PCJ41221.1"/>
    </source>
</evidence>
<dbReference type="PANTHER" id="PTHR42951">
    <property type="entry name" value="METALLO-BETA-LACTAMASE DOMAIN-CONTAINING"/>
    <property type="match status" value="1"/>
</dbReference>
<dbReference type="Pfam" id="PF00753">
    <property type="entry name" value="Lactamase_B"/>
    <property type="match status" value="1"/>
</dbReference>
<evidence type="ECO:0000256" key="1">
    <source>
        <dbReference type="ARBA" id="ARBA00005250"/>
    </source>
</evidence>
<dbReference type="SMART" id="SM00849">
    <property type="entry name" value="Lactamase_B"/>
    <property type="match status" value="1"/>
</dbReference>
<dbReference type="Gene3D" id="3.60.15.10">
    <property type="entry name" value="Ribonuclease Z/Hydroxyacylglutathione hydrolase-like"/>
    <property type="match status" value="1"/>
</dbReference>